<reference evidence="1 2" key="1">
    <citation type="submission" date="2023-01" db="EMBL/GenBank/DDBJ databases">
        <authorList>
            <person name="Whitehead M."/>
        </authorList>
    </citation>
    <scope>NUCLEOTIDE SEQUENCE [LARGE SCALE GENOMIC DNA]</scope>
</reference>
<evidence type="ECO:0000313" key="1">
    <source>
        <dbReference type="EMBL" id="CAI6353529.1"/>
    </source>
</evidence>
<dbReference type="EMBL" id="CARXXK010000002">
    <property type="protein sequence ID" value="CAI6353529.1"/>
    <property type="molecule type" value="Genomic_DNA"/>
</dbReference>
<proteinExistence type="predicted"/>
<sequence>MMRSACGSNDHLDSILFIQMFRLLSTYSLVKPPKGSNVSGGDIINTLLNIKDITNTNERAQRINQELDDILDKGHSEKIEIAPYIHDHEYSLTDTSSLVLSYLAGYVARKSTRFTKCQRCLLNLKNEVISSRDKLIDMRSKGFLIRPSDSLFALISTLEKITLKTLVSEKLNVNTIFSITSNLWTDTGTQHLYHLLVVKNTIWV</sequence>
<organism evidence="1 2">
    <name type="scientific">Macrosiphum euphorbiae</name>
    <name type="common">potato aphid</name>
    <dbReference type="NCBI Taxonomy" id="13131"/>
    <lineage>
        <taxon>Eukaryota</taxon>
        <taxon>Metazoa</taxon>
        <taxon>Ecdysozoa</taxon>
        <taxon>Arthropoda</taxon>
        <taxon>Hexapoda</taxon>
        <taxon>Insecta</taxon>
        <taxon>Pterygota</taxon>
        <taxon>Neoptera</taxon>
        <taxon>Paraneoptera</taxon>
        <taxon>Hemiptera</taxon>
        <taxon>Sternorrhyncha</taxon>
        <taxon>Aphidomorpha</taxon>
        <taxon>Aphidoidea</taxon>
        <taxon>Aphididae</taxon>
        <taxon>Macrosiphini</taxon>
        <taxon>Macrosiphum</taxon>
    </lineage>
</organism>
<evidence type="ECO:0000313" key="2">
    <source>
        <dbReference type="Proteomes" id="UP001160148"/>
    </source>
</evidence>
<gene>
    <name evidence="1" type="ORF">MEUPH1_LOCUS9643</name>
</gene>
<keyword evidence="2" id="KW-1185">Reference proteome</keyword>
<dbReference type="Proteomes" id="UP001160148">
    <property type="component" value="Unassembled WGS sequence"/>
</dbReference>
<comment type="caution">
    <text evidence="1">The sequence shown here is derived from an EMBL/GenBank/DDBJ whole genome shotgun (WGS) entry which is preliminary data.</text>
</comment>
<protein>
    <submittedName>
        <fullName evidence="1">Uncharacterized protein</fullName>
    </submittedName>
</protein>
<name>A0AAV0WCJ1_9HEMI</name>
<accession>A0AAV0WCJ1</accession>
<dbReference type="AlphaFoldDB" id="A0AAV0WCJ1"/>